<dbReference type="Pfam" id="PF12694">
    <property type="entry name" value="cpYpsA"/>
    <property type="match status" value="1"/>
</dbReference>
<dbReference type="EMBL" id="MEWZ01000018">
    <property type="protein sequence ID" value="OGC86652.1"/>
    <property type="molecule type" value="Genomic_DNA"/>
</dbReference>
<reference evidence="1 2" key="1">
    <citation type="journal article" date="2016" name="Nat. Commun.">
        <title>Thousands of microbial genomes shed light on interconnected biogeochemical processes in an aquifer system.</title>
        <authorList>
            <person name="Anantharaman K."/>
            <person name="Brown C.T."/>
            <person name="Hug L.A."/>
            <person name="Sharon I."/>
            <person name="Castelle C.J."/>
            <person name="Probst A.J."/>
            <person name="Thomas B.C."/>
            <person name="Singh A."/>
            <person name="Wilkins M.J."/>
            <person name="Karaoz U."/>
            <person name="Brodie E.L."/>
            <person name="Williams K.H."/>
            <person name="Hubbard S.S."/>
            <person name="Banfield J.F."/>
        </authorList>
    </citation>
    <scope>NUCLEOTIDE SEQUENCE [LARGE SCALE GENOMIC DNA]</scope>
</reference>
<organism evidence="1 2">
    <name type="scientific">Candidatus Adlerbacteria bacterium RIFCSPLOWO2_01_FULL_54_21b</name>
    <dbReference type="NCBI Taxonomy" id="1797245"/>
    <lineage>
        <taxon>Bacteria</taxon>
        <taxon>Candidatus Adleribacteriota</taxon>
    </lineage>
</organism>
<accession>A0A1F4XY65</accession>
<protein>
    <recommendedName>
        <fullName evidence="3">Molybdenum cofactor carrier</fullName>
    </recommendedName>
</protein>
<dbReference type="Proteomes" id="UP000178585">
    <property type="component" value="Unassembled WGS sequence"/>
</dbReference>
<name>A0A1F4XY65_9BACT</name>
<dbReference type="SUPFAM" id="SSF102405">
    <property type="entry name" value="MCP/YpsA-like"/>
    <property type="match status" value="1"/>
</dbReference>
<gene>
    <name evidence="1" type="ORF">A2949_00040</name>
</gene>
<dbReference type="InterPro" id="IPR024755">
    <property type="entry name" value="cpYpsA"/>
</dbReference>
<comment type="caution">
    <text evidence="1">The sequence shown here is derived from an EMBL/GenBank/DDBJ whole genome shotgun (WGS) entry which is preliminary data.</text>
</comment>
<sequence length="151" mass="16627">MRKIVSGGQTGVDRAALKYAIAHGIPHAGYCPKGRRSESGRIPDIYQLTETSSGNYPQRTAMNVQHSDGTLIITRGVPSGGTKLTINFCRERQKPYFVIDLQHKIKAQEFADWVRQQNIHTLNVAGPRESSISGIGKHALQALDELFVALT</sequence>
<evidence type="ECO:0008006" key="3">
    <source>
        <dbReference type="Google" id="ProtNLM"/>
    </source>
</evidence>
<dbReference type="AlphaFoldDB" id="A0A1F4XY65"/>
<evidence type="ECO:0000313" key="2">
    <source>
        <dbReference type="Proteomes" id="UP000178585"/>
    </source>
</evidence>
<dbReference type="STRING" id="1797245.A2949_00040"/>
<dbReference type="Gene3D" id="3.40.50.450">
    <property type="match status" value="1"/>
</dbReference>
<evidence type="ECO:0000313" key="1">
    <source>
        <dbReference type="EMBL" id="OGC86652.1"/>
    </source>
</evidence>
<proteinExistence type="predicted"/>